<comment type="similarity">
    <text evidence="1">Belongs to the FMO family.</text>
</comment>
<dbReference type="InterPro" id="IPR050346">
    <property type="entry name" value="FMO-like"/>
</dbReference>
<accession>A0A0S4LHW9</accession>
<name>A0A0S4LHW9_9BACT</name>
<evidence type="ECO:0000256" key="2">
    <source>
        <dbReference type="ARBA" id="ARBA00022630"/>
    </source>
</evidence>
<dbReference type="EC" id="1.14.13.8" evidence="6"/>
<evidence type="ECO:0000313" key="7">
    <source>
        <dbReference type="Proteomes" id="UP000199032"/>
    </source>
</evidence>
<dbReference type="Gene3D" id="3.50.50.60">
    <property type="entry name" value="FAD/NAD(P)-binding domain"/>
    <property type="match status" value="1"/>
</dbReference>
<dbReference type="STRING" id="1742972.COMA1_20688"/>
<dbReference type="PIRSF" id="PIRSF000332">
    <property type="entry name" value="FMO"/>
    <property type="match status" value="1"/>
</dbReference>
<evidence type="ECO:0000256" key="4">
    <source>
        <dbReference type="ARBA" id="ARBA00022857"/>
    </source>
</evidence>
<dbReference type="GO" id="GO:0050661">
    <property type="term" value="F:NADP binding"/>
    <property type="evidence" value="ECO:0007669"/>
    <property type="project" value="InterPro"/>
</dbReference>
<evidence type="ECO:0000313" key="6">
    <source>
        <dbReference type="EMBL" id="CUS36184.1"/>
    </source>
</evidence>
<reference evidence="6 7" key="1">
    <citation type="submission" date="2015-10" db="EMBL/GenBank/DDBJ databases">
        <authorList>
            <person name="Gilbert D.G."/>
        </authorList>
    </citation>
    <scope>NUCLEOTIDE SEQUENCE [LARGE SCALE GENOMIC DNA]</scope>
    <source>
        <strain evidence="6">COMA1</strain>
    </source>
</reference>
<protein>
    <submittedName>
        <fullName evidence="6">Flavin-containing monooxygenase</fullName>
        <ecNumber evidence="6">1.14.13.8</ecNumber>
    </submittedName>
</protein>
<keyword evidence="2" id="KW-0285">Flavoprotein</keyword>
<keyword evidence="5 6" id="KW-0560">Oxidoreductase</keyword>
<proteinExistence type="inferred from homology"/>
<dbReference type="GO" id="GO:0050660">
    <property type="term" value="F:flavin adenine dinucleotide binding"/>
    <property type="evidence" value="ECO:0007669"/>
    <property type="project" value="InterPro"/>
</dbReference>
<dbReference type="Pfam" id="PF00743">
    <property type="entry name" value="FMO-like"/>
    <property type="match status" value="1"/>
</dbReference>
<evidence type="ECO:0000256" key="1">
    <source>
        <dbReference type="ARBA" id="ARBA00009183"/>
    </source>
</evidence>
<dbReference type="RefSeq" id="WP_090748754.1">
    <property type="nucleotide sequence ID" value="NZ_CZQA01000008.1"/>
</dbReference>
<dbReference type="OrthoDB" id="9790219at2"/>
<dbReference type="EMBL" id="CZQA01000008">
    <property type="protein sequence ID" value="CUS36184.1"/>
    <property type="molecule type" value="Genomic_DNA"/>
</dbReference>
<dbReference type="AlphaFoldDB" id="A0A0S4LHW9"/>
<dbReference type="GO" id="GO:0004499">
    <property type="term" value="F:N,N-dimethylaniline monooxygenase activity"/>
    <property type="evidence" value="ECO:0007669"/>
    <property type="project" value="InterPro"/>
</dbReference>
<keyword evidence="3" id="KW-0274">FAD</keyword>
<keyword evidence="4" id="KW-0521">NADP</keyword>
<evidence type="ECO:0000256" key="5">
    <source>
        <dbReference type="ARBA" id="ARBA00023002"/>
    </source>
</evidence>
<dbReference type="SUPFAM" id="SSF51905">
    <property type="entry name" value="FAD/NAD(P)-binding domain"/>
    <property type="match status" value="2"/>
</dbReference>
<dbReference type="PANTHER" id="PTHR23023">
    <property type="entry name" value="DIMETHYLANILINE MONOOXYGENASE"/>
    <property type="match status" value="1"/>
</dbReference>
<keyword evidence="7" id="KW-1185">Reference proteome</keyword>
<sequence length="471" mass="53531">MPTAMIDCTDRHCIIGAGPSGLAQARAFLAAGLPFDIFERHMDVGGLWDIDNPGTPVYENTHFVSSRRESGFMDFPFPPGGDFPRRDEIFAYLKAFAHAYGLRKHIYFSSAVERVEPQDGFWLVTVRGETRLYRSVVCASGMHWTPNWPEIPGTFDGLQRHSIDYRSSEEFRNQRVLIVGAGNSGCDIATEAARSARAAYISMRRGYHFLPKTMFGKPADIYERENEWIPFRLRQWVFGHMLTILQGDLTRYGLQKPTHRVLESQPIVNSDILSCFAHGDLHPKPDVERFAGSTVYFVDGSSIQVDQILYATGYKAAFPYLDPEHIEWMGHGVGHFMTCFSRKHPNLFTLGFYEGNAAVFPHLELFAATVAQYLLSQDRNTGQDTLLREIAQKEHGDLRGPIQMIDSPRHAAYCDWLTFRKRIRKLYRTVGWSMPTANDYTRLRQTQESSITYPDRADCDAGSTIPIKHPA</sequence>
<organism evidence="6 7">
    <name type="scientific">Candidatus Nitrospira nitrosa</name>
    <dbReference type="NCBI Taxonomy" id="1742972"/>
    <lineage>
        <taxon>Bacteria</taxon>
        <taxon>Pseudomonadati</taxon>
        <taxon>Nitrospirota</taxon>
        <taxon>Nitrospiria</taxon>
        <taxon>Nitrospirales</taxon>
        <taxon>Nitrospiraceae</taxon>
        <taxon>Nitrospira</taxon>
    </lineage>
</organism>
<dbReference type="InterPro" id="IPR020946">
    <property type="entry name" value="Flavin_mOase-like"/>
</dbReference>
<gene>
    <name evidence="6" type="ORF">COMA1_20688</name>
</gene>
<keyword evidence="6" id="KW-0503">Monooxygenase</keyword>
<evidence type="ECO:0000256" key="3">
    <source>
        <dbReference type="ARBA" id="ARBA00022827"/>
    </source>
</evidence>
<dbReference type="Proteomes" id="UP000199032">
    <property type="component" value="Unassembled WGS sequence"/>
</dbReference>
<dbReference type="InterPro" id="IPR036188">
    <property type="entry name" value="FAD/NAD-bd_sf"/>
</dbReference>
<dbReference type="PRINTS" id="PR00370">
    <property type="entry name" value="FMOXYGENASE"/>
</dbReference>
<dbReference type="InterPro" id="IPR000960">
    <property type="entry name" value="Flavin_mOase"/>
</dbReference>